<evidence type="ECO:0000313" key="6">
    <source>
        <dbReference type="EMBL" id="VDM97836.1"/>
    </source>
</evidence>
<evidence type="ECO:0000256" key="3">
    <source>
        <dbReference type="ARBA" id="ARBA00022692"/>
    </source>
</evidence>
<dbReference type="GO" id="GO:0005741">
    <property type="term" value="C:mitochondrial outer membrane"/>
    <property type="evidence" value="ECO:0007669"/>
    <property type="project" value="TreeGrafter"/>
</dbReference>
<dbReference type="WBParaSite" id="TCLT_0000207801-mRNA-1">
    <property type="protein sequence ID" value="TCLT_0000207801-mRNA-1"/>
    <property type="gene ID" value="TCLT_0000207801"/>
</dbReference>
<comment type="subcellular location">
    <subcellularLocation>
        <location evidence="1">Membrane</location>
        <topology evidence="1">Multi-pass membrane protein</topology>
    </subcellularLocation>
</comment>
<dbReference type="OrthoDB" id="8841220at2759"/>
<dbReference type="Proteomes" id="UP000276776">
    <property type="component" value="Unassembled WGS sequence"/>
</dbReference>
<evidence type="ECO:0000256" key="1">
    <source>
        <dbReference type="ARBA" id="ARBA00004141"/>
    </source>
</evidence>
<keyword evidence="5" id="KW-0472">Membrane</keyword>
<comment type="similarity">
    <text evidence="2">Belongs to the TspO/BZRP family.</text>
</comment>
<dbReference type="AlphaFoldDB" id="A0A0N5CPD8"/>
<reference evidence="6 7" key="2">
    <citation type="submission" date="2018-11" db="EMBL/GenBank/DDBJ databases">
        <authorList>
            <consortium name="Pathogen Informatics"/>
        </authorList>
    </citation>
    <scope>NUCLEOTIDE SEQUENCE [LARGE SCALE GENOMIC DNA]</scope>
</reference>
<evidence type="ECO:0000256" key="4">
    <source>
        <dbReference type="ARBA" id="ARBA00022989"/>
    </source>
</evidence>
<dbReference type="EMBL" id="UYYF01000356">
    <property type="protein sequence ID" value="VDM97836.1"/>
    <property type="molecule type" value="Genomic_DNA"/>
</dbReference>
<keyword evidence="4" id="KW-1133">Transmembrane helix</keyword>
<protein>
    <submittedName>
        <fullName evidence="8">DUF1279 domain-containing protein</fullName>
    </submittedName>
</protein>
<name>A0A0N5CPD8_THECL</name>
<evidence type="ECO:0000313" key="8">
    <source>
        <dbReference type="WBParaSite" id="TCLT_0000207801-mRNA-1"/>
    </source>
</evidence>
<dbReference type="InterPro" id="IPR004307">
    <property type="entry name" value="TspO_MBR"/>
</dbReference>
<evidence type="ECO:0000256" key="2">
    <source>
        <dbReference type="ARBA" id="ARBA00007524"/>
    </source>
</evidence>
<dbReference type="PANTHER" id="PTHR10057:SF0">
    <property type="entry name" value="TRANSLOCATOR PROTEIN"/>
    <property type="match status" value="1"/>
</dbReference>
<evidence type="ECO:0000313" key="7">
    <source>
        <dbReference type="Proteomes" id="UP000276776"/>
    </source>
</evidence>
<sequence>MPCHHGNLSLVLDDKCKYEKDDLCEPFSRSTWKPSNMTRAILASVVPGAVGLICYKPFYGQKRAIDFWNVSSKKPNWAPKSLRFYACVDALTISPIGYASYLVYEHGGGFANRNTAISLGLNGGSLAFGLASIPFMNRKDLESVDEIDLFTHCKSKASVVYI</sequence>
<dbReference type="InterPro" id="IPR038330">
    <property type="entry name" value="TspO/MBR-related_sf"/>
</dbReference>
<dbReference type="PANTHER" id="PTHR10057">
    <property type="entry name" value="PERIPHERAL-TYPE BENZODIAZEPINE RECEPTOR"/>
    <property type="match status" value="1"/>
</dbReference>
<gene>
    <name evidence="6" type="ORF">TCLT_LOCUS2079</name>
</gene>
<dbReference type="GO" id="GO:0033013">
    <property type="term" value="P:tetrapyrrole metabolic process"/>
    <property type="evidence" value="ECO:0007669"/>
    <property type="project" value="UniProtKB-ARBA"/>
</dbReference>
<dbReference type="STRING" id="103827.A0A0N5CPD8"/>
<organism evidence="8">
    <name type="scientific">Thelazia callipaeda</name>
    <name type="common">Oriental eyeworm</name>
    <name type="synonym">Parasitic nematode</name>
    <dbReference type="NCBI Taxonomy" id="103827"/>
    <lineage>
        <taxon>Eukaryota</taxon>
        <taxon>Metazoa</taxon>
        <taxon>Ecdysozoa</taxon>
        <taxon>Nematoda</taxon>
        <taxon>Chromadorea</taxon>
        <taxon>Rhabditida</taxon>
        <taxon>Spirurina</taxon>
        <taxon>Spiruromorpha</taxon>
        <taxon>Thelazioidea</taxon>
        <taxon>Thelaziidae</taxon>
        <taxon>Thelazia</taxon>
    </lineage>
</organism>
<keyword evidence="3" id="KW-0812">Transmembrane</keyword>
<keyword evidence="7" id="KW-1185">Reference proteome</keyword>
<reference evidence="8" key="1">
    <citation type="submission" date="2017-02" db="UniProtKB">
        <authorList>
            <consortium name="WormBaseParasite"/>
        </authorList>
    </citation>
    <scope>IDENTIFICATION</scope>
</reference>
<dbReference type="Gene3D" id="1.20.1260.100">
    <property type="entry name" value="TspO/MBR protein"/>
    <property type="match status" value="1"/>
</dbReference>
<evidence type="ECO:0000256" key="5">
    <source>
        <dbReference type="ARBA" id="ARBA00023136"/>
    </source>
</evidence>
<proteinExistence type="inferred from homology"/>
<dbReference type="Pfam" id="PF03073">
    <property type="entry name" value="TspO_MBR"/>
    <property type="match status" value="1"/>
</dbReference>
<accession>A0A0N5CPD8</accession>